<evidence type="ECO:0000313" key="5">
    <source>
        <dbReference type="Proteomes" id="UP001161391"/>
    </source>
</evidence>
<comment type="caution">
    <text evidence="4">The sequence shown here is derived from an EMBL/GenBank/DDBJ whole genome shotgun (WGS) entry which is preliminary data.</text>
</comment>
<keyword evidence="1" id="KW-0479">Metal-binding</keyword>
<dbReference type="Pfam" id="PF07687">
    <property type="entry name" value="M20_dimer"/>
    <property type="match status" value="1"/>
</dbReference>
<dbReference type="PANTHER" id="PTHR43808">
    <property type="entry name" value="ACETYLORNITHINE DEACETYLASE"/>
    <property type="match status" value="1"/>
</dbReference>
<dbReference type="RefSeq" id="WP_284390935.1">
    <property type="nucleotide sequence ID" value="NZ_BSNK01000002.1"/>
</dbReference>
<accession>A0ABQ5VCS0</accession>
<dbReference type="SUPFAM" id="SSF53187">
    <property type="entry name" value="Zn-dependent exopeptidases"/>
    <property type="match status" value="1"/>
</dbReference>
<dbReference type="SUPFAM" id="SSF55031">
    <property type="entry name" value="Bacterial exopeptidase dimerisation domain"/>
    <property type="match status" value="1"/>
</dbReference>
<dbReference type="NCBIfam" id="NF005602">
    <property type="entry name" value="PRK07338.1"/>
    <property type="match status" value="1"/>
</dbReference>
<dbReference type="InterPro" id="IPR002933">
    <property type="entry name" value="Peptidase_M20"/>
</dbReference>
<dbReference type="InterPro" id="IPR017150">
    <property type="entry name" value="Pept_M20_glutamate_carboxypep"/>
</dbReference>
<keyword evidence="2" id="KW-0378">Hydrolase</keyword>
<organism evidence="4 5">
    <name type="scientific">Algimonas ampicilliniresistens</name>
    <dbReference type="NCBI Taxonomy" id="1298735"/>
    <lineage>
        <taxon>Bacteria</taxon>
        <taxon>Pseudomonadati</taxon>
        <taxon>Pseudomonadota</taxon>
        <taxon>Alphaproteobacteria</taxon>
        <taxon>Maricaulales</taxon>
        <taxon>Robiginitomaculaceae</taxon>
        <taxon>Algimonas</taxon>
    </lineage>
</organism>
<evidence type="ECO:0000256" key="1">
    <source>
        <dbReference type="ARBA" id="ARBA00022723"/>
    </source>
</evidence>
<gene>
    <name evidence="4" type="ORF">GCM10007853_23590</name>
</gene>
<sequence>MTQSVNLADLNAADRAALDHAATRQDAMLDRVLGWAAVNTGSWNADGLKQLAPSIAEALRETGAEVEIVNAPPIEKINAKGETDAFHTGPVLRAVQRPDAPIQIVLTGHYDTVFPPNSFTDITDIGDGKLNGPGLADMKGGITVMIEALKTFEAHGETDQLGYTIILTPDEETGNFASDTFLRDAAKKAHVGLTFEPAMEDGALAGARKGSGIWDIIFRGRSAHAGREPEKGRSAIWAACEMALKVEALMGVRDGVVFNVGSVDGGAAVNIVPDNAVLRVGSRAPDPESAEWAEAQIMTALDEVLKRDGITAHTHGGFYRPPKPRNAAQDRLIGDVRETAKGIGLDLVFKDTGGVCEGNNVFAAGTPNIDTLGVRGGRIHSSDEFMVVSSLSERAGLSALLLNRLADGRMDGPAIKALMS</sequence>
<dbReference type="InterPro" id="IPR050072">
    <property type="entry name" value="Peptidase_M20A"/>
</dbReference>
<dbReference type="Gene3D" id="3.30.70.360">
    <property type="match status" value="1"/>
</dbReference>
<dbReference type="InterPro" id="IPR036264">
    <property type="entry name" value="Bact_exopeptidase_dim_dom"/>
</dbReference>
<dbReference type="InterPro" id="IPR011650">
    <property type="entry name" value="Peptidase_M20_dimer"/>
</dbReference>
<dbReference type="EMBL" id="BSNK01000002">
    <property type="protein sequence ID" value="GLQ24485.1"/>
    <property type="molecule type" value="Genomic_DNA"/>
</dbReference>
<evidence type="ECO:0000259" key="3">
    <source>
        <dbReference type="Pfam" id="PF07687"/>
    </source>
</evidence>
<feature type="domain" description="Peptidase M20 dimerisation" evidence="3">
    <location>
        <begin position="207"/>
        <end position="307"/>
    </location>
</feature>
<dbReference type="PANTHER" id="PTHR43808:SF9">
    <property type="entry name" value="BLL0789 PROTEIN"/>
    <property type="match status" value="1"/>
</dbReference>
<protein>
    <submittedName>
        <fullName evidence="4">Acetylornithine deacetylase</fullName>
    </submittedName>
</protein>
<proteinExistence type="predicted"/>
<dbReference type="Pfam" id="PF01546">
    <property type="entry name" value="Peptidase_M20"/>
    <property type="match status" value="1"/>
</dbReference>
<evidence type="ECO:0000256" key="2">
    <source>
        <dbReference type="ARBA" id="ARBA00022801"/>
    </source>
</evidence>
<evidence type="ECO:0000313" key="4">
    <source>
        <dbReference type="EMBL" id="GLQ24485.1"/>
    </source>
</evidence>
<dbReference type="Proteomes" id="UP001161391">
    <property type="component" value="Unassembled WGS sequence"/>
</dbReference>
<reference evidence="4" key="2">
    <citation type="submission" date="2023-01" db="EMBL/GenBank/DDBJ databases">
        <title>Draft genome sequence of Algimonas ampicilliniresistens strain NBRC 108219.</title>
        <authorList>
            <person name="Sun Q."/>
            <person name="Mori K."/>
        </authorList>
    </citation>
    <scope>NUCLEOTIDE SEQUENCE</scope>
    <source>
        <strain evidence="4">NBRC 108219</strain>
    </source>
</reference>
<name>A0ABQ5VCS0_9PROT</name>
<dbReference type="Gene3D" id="3.40.630.10">
    <property type="entry name" value="Zn peptidases"/>
    <property type="match status" value="1"/>
</dbReference>
<dbReference type="PIRSF" id="PIRSF037238">
    <property type="entry name" value="Carboxypeptidase_G2"/>
    <property type="match status" value="1"/>
</dbReference>
<keyword evidence="5" id="KW-1185">Reference proteome</keyword>
<reference evidence="4" key="1">
    <citation type="journal article" date="2014" name="Int. J. Syst. Evol. Microbiol.">
        <title>Complete genome of a new Firmicutes species belonging to the dominant human colonic microbiota ('Ruminococcus bicirculans') reveals two chromosomes and a selective capacity to utilize plant glucans.</title>
        <authorList>
            <consortium name="NISC Comparative Sequencing Program"/>
            <person name="Wegmann U."/>
            <person name="Louis P."/>
            <person name="Goesmann A."/>
            <person name="Henrissat B."/>
            <person name="Duncan S.H."/>
            <person name="Flint H.J."/>
        </authorList>
    </citation>
    <scope>NUCLEOTIDE SEQUENCE</scope>
    <source>
        <strain evidence="4">NBRC 108219</strain>
    </source>
</reference>